<name>A0A0F9BHN1_9ZZZZ</name>
<feature type="domain" description="Integrase catalytic" evidence="1">
    <location>
        <begin position="163"/>
        <end position="335"/>
    </location>
</feature>
<dbReference type="AlphaFoldDB" id="A0A0F9BHN1"/>
<dbReference type="GO" id="GO:0015074">
    <property type="term" value="P:DNA integration"/>
    <property type="evidence" value="ECO:0007669"/>
    <property type="project" value="InterPro"/>
</dbReference>
<organism evidence="2">
    <name type="scientific">marine sediment metagenome</name>
    <dbReference type="NCBI Taxonomy" id="412755"/>
    <lineage>
        <taxon>unclassified sequences</taxon>
        <taxon>metagenomes</taxon>
        <taxon>ecological metagenomes</taxon>
    </lineage>
</organism>
<comment type="caution">
    <text evidence="2">The sequence shown here is derived from an EMBL/GenBank/DDBJ whole genome shotgun (WGS) entry which is preliminary data.</text>
</comment>
<reference evidence="2" key="1">
    <citation type="journal article" date="2015" name="Nature">
        <title>Complex archaea that bridge the gap between prokaryotes and eukaryotes.</title>
        <authorList>
            <person name="Spang A."/>
            <person name="Saw J.H."/>
            <person name="Jorgensen S.L."/>
            <person name="Zaremba-Niedzwiedzka K."/>
            <person name="Martijn J."/>
            <person name="Lind A.E."/>
            <person name="van Eijk R."/>
            <person name="Schleper C."/>
            <person name="Guy L."/>
            <person name="Ettema T.J."/>
        </authorList>
    </citation>
    <scope>NUCLEOTIDE SEQUENCE</scope>
</reference>
<dbReference type="InterPro" id="IPR009057">
    <property type="entry name" value="Homeodomain-like_sf"/>
</dbReference>
<dbReference type="InterPro" id="IPR036397">
    <property type="entry name" value="RNaseH_sf"/>
</dbReference>
<evidence type="ECO:0000313" key="2">
    <source>
        <dbReference type="EMBL" id="KKL21369.1"/>
    </source>
</evidence>
<dbReference type="SUPFAM" id="SSF53098">
    <property type="entry name" value="Ribonuclease H-like"/>
    <property type="match status" value="1"/>
</dbReference>
<protein>
    <recommendedName>
        <fullName evidence="1">Integrase catalytic domain-containing protein</fullName>
    </recommendedName>
</protein>
<proteinExistence type="predicted"/>
<dbReference type="PROSITE" id="PS50994">
    <property type="entry name" value="INTEGRASE"/>
    <property type="match status" value="1"/>
</dbReference>
<accession>A0A0F9BHN1</accession>
<dbReference type="InterPro" id="IPR001584">
    <property type="entry name" value="Integrase_cat-core"/>
</dbReference>
<dbReference type="Pfam" id="PF13683">
    <property type="entry name" value="rve_3"/>
    <property type="match status" value="1"/>
</dbReference>
<dbReference type="SUPFAM" id="SSF46689">
    <property type="entry name" value="Homeodomain-like"/>
    <property type="match status" value="1"/>
</dbReference>
<dbReference type="InterPro" id="IPR012337">
    <property type="entry name" value="RNaseH-like_sf"/>
</dbReference>
<evidence type="ECO:0000259" key="1">
    <source>
        <dbReference type="PROSITE" id="PS50994"/>
    </source>
</evidence>
<gene>
    <name evidence="2" type="ORF">LCGC14_2446150</name>
</gene>
<dbReference type="GO" id="GO:0003676">
    <property type="term" value="F:nucleic acid binding"/>
    <property type="evidence" value="ECO:0007669"/>
    <property type="project" value="InterPro"/>
</dbReference>
<dbReference type="EMBL" id="LAZR01037758">
    <property type="protein sequence ID" value="KKL21369.1"/>
    <property type="molecule type" value="Genomic_DNA"/>
</dbReference>
<dbReference type="Gene3D" id="3.30.420.10">
    <property type="entry name" value="Ribonuclease H-like superfamily/Ribonuclease H"/>
    <property type="match status" value="1"/>
</dbReference>
<sequence length="357" mass="41136">MSWTKLLANVTGSVDEELRLRNEYLVTENRILRSKIKGQLRLKDEERRQLATIGKQLGRKALEAIATIVKPDTILRWHAKLVACKFDGSGHRRSPGRPAVSQEVEALILRFARENKSWGYERISGAMKNLGHRVSNTTVANVLRRHGLPPVDERKKETTWSEFIRAHMDVLVATDFFTTEVWSRFGLITYYVLFFIHLGTRKVHIAGITPNPHQQWMAQVVRNTTDIDEGMLLQSNCKYLIHDRDTKFCEHFDSLLRSANIEPVKLPPRSPNLNAYAERFILSVKSECLDRMILFGERSLHHVLKEYTAHYHLERNHQGIGNNLVFPQPAKEKGSEGPIECQERLGGLLKFYHRRAA</sequence>